<sequence>MLTLFKIRLEDAENGTLENLLQFKHRGRVAGGSPCHDLKEQKALVCKVIRTFPEWGVELDSLYSLKTIDATTHFVVGSSNHVFLDVDGYPLTIEIMGKLAELGAYATYTTLSRAGFRILYDFKVMNLADMDLDDRKRFIRKLMRTIATYTGIPQENFDRASVEINRIMLGGYDFQELQPKGHQDFRTLIDEMRKLPNEQVTKPQERVHPQSISINAPDDIKRAQMKAIEDLTSHLNGAGELASGQGKYAEWIAFAGALKGAVNDGLDESFLFDCFRSTCDGGGGKKAKSGSALEREAQNIWERATPTNGAGAILKRAKECGFEVKSYLKRGVTS</sequence>
<keyword evidence="1" id="KW-0614">Plasmid</keyword>
<name>V9Z982_9BACL</name>
<organism evidence="1">
    <name type="scientific">Exiguobacterium sp. S3-2</name>
    <dbReference type="NCBI Taxonomy" id="1389960"/>
    <lineage>
        <taxon>Bacteria</taxon>
        <taxon>Bacillati</taxon>
        <taxon>Bacillota</taxon>
        <taxon>Bacilli</taxon>
        <taxon>Bacillales</taxon>
        <taxon>Bacillales Family XII. Incertae Sedis</taxon>
        <taxon>Exiguobacterium</taxon>
    </lineage>
</organism>
<proteinExistence type="predicted"/>
<evidence type="ECO:0000313" key="1">
    <source>
        <dbReference type="EMBL" id="AHE40569.1"/>
    </source>
</evidence>
<accession>V9Z982</accession>
<dbReference type="RefSeq" id="WP_024127836.1">
    <property type="nucleotide sequence ID" value="NC_023288.1"/>
</dbReference>
<geneLocation type="plasmid" evidence="1">
    <name>pMC2</name>
</geneLocation>
<dbReference type="AlphaFoldDB" id="V9Z982"/>
<protein>
    <submittedName>
        <fullName evidence="1">Uncharacterized protein</fullName>
    </submittedName>
</protein>
<reference evidence="1" key="1">
    <citation type="journal article" date="2014" name="Appl. Environ. Microbiol.">
        <title>Characterization of a Multiresistant Mosaic Plasmid from a Fish Farm Sediment Exiguobacterium sp. Isolate Reveals Aggregation of Functional Clinic-Associated Antibiotic Resistance Genes.</title>
        <authorList>
            <person name="Yang J."/>
            <person name="Wang C."/>
            <person name="Wu J."/>
            <person name="Liu L."/>
            <person name="Zhang G."/>
            <person name="Feng J."/>
        </authorList>
    </citation>
    <scope>NUCLEOTIDE SEQUENCE</scope>
    <source>
        <strain evidence="1">S3-2</strain>
        <plasmid evidence="1">pMC2</plasmid>
    </source>
</reference>
<dbReference type="EMBL" id="KF648875">
    <property type="protein sequence ID" value="AHE40569.1"/>
    <property type="molecule type" value="Genomic_DNA"/>
</dbReference>